<dbReference type="EMBL" id="BAAADN010000020">
    <property type="protein sequence ID" value="GAA0457782.1"/>
    <property type="molecule type" value="Genomic_DNA"/>
</dbReference>
<gene>
    <name evidence="3" type="ORF">GCM10008985_12420</name>
    <name evidence="4" type="ORF">MUK72_14565</name>
</gene>
<keyword evidence="5" id="KW-1185">Reference proteome</keyword>
<dbReference type="Pfam" id="PF26424">
    <property type="entry name" value="DUF8115"/>
    <property type="match status" value="1"/>
</dbReference>
<proteinExistence type="predicted"/>
<dbReference type="RefSeq" id="WP_244705796.1">
    <property type="nucleotide sequence ID" value="NZ_BAAADN010000020.1"/>
</dbReference>
<evidence type="ECO:0000313" key="6">
    <source>
        <dbReference type="Proteomes" id="UP001500962"/>
    </source>
</evidence>
<dbReference type="KEGG" id="hdo:MUK72_14565"/>
<accession>A0AAV3SEP9</accession>
<evidence type="ECO:0000313" key="4">
    <source>
        <dbReference type="EMBL" id="UOO96768.1"/>
    </source>
</evidence>
<dbReference type="GeneID" id="71763095"/>
<reference evidence="4" key="2">
    <citation type="submission" date="2022-04" db="EMBL/GenBank/DDBJ databases">
        <title>Sequencing and genomic assembly of Halococcus dombrowskii.</title>
        <authorList>
            <person name="Lim S.W."/>
            <person name="MacLea K.S."/>
        </authorList>
    </citation>
    <scope>NUCLEOTIDE SEQUENCE</scope>
    <source>
        <strain evidence="4">H4</strain>
        <plasmid evidence="4">unnamed1</plasmid>
    </source>
</reference>
<organism evidence="3 6">
    <name type="scientific">Halococcus dombrowskii</name>
    <dbReference type="NCBI Taxonomy" id="179637"/>
    <lineage>
        <taxon>Archaea</taxon>
        <taxon>Methanobacteriati</taxon>
        <taxon>Methanobacteriota</taxon>
        <taxon>Stenosarchaea group</taxon>
        <taxon>Halobacteria</taxon>
        <taxon>Halobacteriales</taxon>
        <taxon>Halococcaceae</taxon>
        <taxon>Halococcus</taxon>
    </lineage>
</organism>
<dbReference type="AlphaFoldDB" id="A0AAV3SEP9"/>
<protein>
    <recommendedName>
        <fullName evidence="2">DUF8115 domain-containing protein</fullName>
    </recommendedName>
</protein>
<dbReference type="InterPro" id="IPR058428">
    <property type="entry name" value="DUF8115"/>
</dbReference>
<geneLocation type="plasmid" evidence="4 5">
    <name>unnamed1</name>
</geneLocation>
<dbReference type="Proteomes" id="UP001500962">
    <property type="component" value="Unassembled WGS sequence"/>
</dbReference>
<keyword evidence="4" id="KW-0614">Plasmid</keyword>
<evidence type="ECO:0000259" key="2">
    <source>
        <dbReference type="Pfam" id="PF26424"/>
    </source>
</evidence>
<reference evidence="3" key="3">
    <citation type="submission" date="2023-12" db="EMBL/GenBank/DDBJ databases">
        <authorList>
            <person name="Sun Q."/>
            <person name="Inoue M."/>
        </authorList>
    </citation>
    <scope>NUCLEOTIDE SEQUENCE</scope>
    <source>
        <strain evidence="3">JCM 12289</strain>
    </source>
</reference>
<evidence type="ECO:0000313" key="3">
    <source>
        <dbReference type="EMBL" id="GAA0457782.1"/>
    </source>
</evidence>
<sequence length="135" mass="14729">MSEDSGDVDLESLREQTETGNRLQEDAANANTEDTDAFKQTLIAALAERQEAGSQRTVSFWDGELAGLLDALESDPDRLRAVGVELQEALGRDPDPEAIDRSEVVQLATRLGFQEADPDLVESWREAVGDAAKQL</sequence>
<feature type="region of interest" description="Disordered" evidence="1">
    <location>
        <begin position="1"/>
        <end position="35"/>
    </location>
</feature>
<feature type="compositionally biased region" description="Acidic residues" evidence="1">
    <location>
        <begin position="1"/>
        <end position="10"/>
    </location>
</feature>
<name>A0AAV3SEP9_HALDO</name>
<dbReference type="EMBL" id="CP095006">
    <property type="protein sequence ID" value="UOO96768.1"/>
    <property type="molecule type" value="Genomic_DNA"/>
</dbReference>
<feature type="domain" description="DUF8115" evidence="2">
    <location>
        <begin position="6"/>
        <end position="133"/>
    </location>
</feature>
<evidence type="ECO:0000256" key="1">
    <source>
        <dbReference type="SAM" id="MobiDB-lite"/>
    </source>
</evidence>
<evidence type="ECO:0000313" key="5">
    <source>
        <dbReference type="Proteomes" id="UP000830542"/>
    </source>
</evidence>
<dbReference type="Proteomes" id="UP000830542">
    <property type="component" value="Plasmid unnamed1"/>
</dbReference>
<reference evidence="3" key="1">
    <citation type="journal article" date="2014" name="Int. J. Syst. Evol. Microbiol.">
        <title>Complete genome sequence of Corynebacterium casei LMG S-19264T (=DSM 44701T), isolated from a smear-ripened cheese.</title>
        <authorList>
            <consortium name="US DOE Joint Genome Institute (JGI-PGF)"/>
            <person name="Walter F."/>
            <person name="Albersmeier A."/>
            <person name="Kalinowski J."/>
            <person name="Ruckert C."/>
        </authorList>
    </citation>
    <scope>NUCLEOTIDE SEQUENCE</scope>
    <source>
        <strain evidence="3">JCM 12289</strain>
    </source>
</reference>